<organism evidence="8 9">
    <name type="scientific">Methanofervidicoccus abyssi</name>
    <dbReference type="NCBI Taxonomy" id="2082189"/>
    <lineage>
        <taxon>Archaea</taxon>
        <taxon>Methanobacteriati</taxon>
        <taxon>Methanobacteriota</taxon>
        <taxon>Methanomada group</taxon>
        <taxon>Methanococci</taxon>
        <taxon>Methanococcales</taxon>
        <taxon>Methanofervidicoccus</taxon>
    </lineage>
</organism>
<dbReference type="PANTHER" id="PTHR10815:SF13">
    <property type="entry name" value="METHYLATED-DNA--PROTEIN-CYSTEINE METHYLTRANSFERASE"/>
    <property type="match status" value="1"/>
</dbReference>
<dbReference type="PROSITE" id="PS00374">
    <property type="entry name" value="MGMT"/>
    <property type="match status" value="1"/>
</dbReference>
<comment type="catalytic activity">
    <reaction evidence="6">
        <text>a 6-O-methyl-2'-deoxyguanosine in DNA + L-cysteinyl-[protein] = S-methyl-L-cysteinyl-[protein] + a 2'-deoxyguanosine in DNA</text>
        <dbReference type="Rhea" id="RHEA:24000"/>
        <dbReference type="Rhea" id="RHEA-COMP:10131"/>
        <dbReference type="Rhea" id="RHEA-COMP:10132"/>
        <dbReference type="Rhea" id="RHEA-COMP:11367"/>
        <dbReference type="Rhea" id="RHEA-COMP:11368"/>
        <dbReference type="ChEBI" id="CHEBI:29950"/>
        <dbReference type="ChEBI" id="CHEBI:82612"/>
        <dbReference type="ChEBI" id="CHEBI:85445"/>
        <dbReference type="ChEBI" id="CHEBI:85448"/>
        <dbReference type="EC" id="2.1.1.63"/>
    </reaction>
</comment>
<proteinExistence type="predicted"/>
<keyword evidence="9" id="KW-1185">Reference proteome</keyword>
<comment type="caution">
    <text evidence="8">The sequence shown here is derived from an EMBL/GenBank/DDBJ whole genome shotgun (WGS) entry which is preliminary data.</text>
</comment>
<evidence type="ECO:0000313" key="9">
    <source>
        <dbReference type="Proteomes" id="UP000290527"/>
    </source>
</evidence>
<accession>A0A401HRS9</accession>
<dbReference type="RefSeq" id="WP_131007718.1">
    <property type="nucleotide sequence ID" value="NZ_BFAX01000004.1"/>
</dbReference>
<dbReference type="InterPro" id="IPR036217">
    <property type="entry name" value="MethylDNA_cys_MeTrfase_DNAb"/>
</dbReference>
<dbReference type="GO" id="GO:0006281">
    <property type="term" value="P:DNA repair"/>
    <property type="evidence" value="ECO:0007669"/>
    <property type="project" value="UniProtKB-KW"/>
</dbReference>
<gene>
    <name evidence="8" type="ORF">MHHB_P1132</name>
</gene>
<dbReference type="AlphaFoldDB" id="A0A401HRS9"/>
<sequence length="102" mass="11601">MEGSSLRDRCYRLVCKIPKGKVTSYKEVAEALGIRGYRLVGMLLSRNPEPVKIPCHRVVKSNGEVGGYIMGVDKKVELLRSEGIPVKNGRIVDFQRYFFRLK</sequence>
<dbReference type="Gene3D" id="1.10.10.10">
    <property type="entry name" value="Winged helix-like DNA-binding domain superfamily/Winged helix DNA-binding domain"/>
    <property type="match status" value="1"/>
</dbReference>
<dbReference type="EC" id="2.1.1.63" evidence="8"/>
<evidence type="ECO:0000256" key="5">
    <source>
        <dbReference type="ARBA" id="ARBA00023204"/>
    </source>
</evidence>
<evidence type="ECO:0000313" key="8">
    <source>
        <dbReference type="EMBL" id="GBF36902.1"/>
    </source>
</evidence>
<dbReference type="Pfam" id="PF01035">
    <property type="entry name" value="DNA_binding_1"/>
    <property type="match status" value="1"/>
</dbReference>
<evidence type="ECO:0000256" key="1">
    <source>
        <dbReference type="ARBA" id="ARBA00001286"/>
    </source>
</evidence>
<dbReference type="OrthoDB" id="372118at2157"/>
<keyword evidence="5" id="KW-0234">DNA repair</keyword>
<dbReference type="InterPro" id="IPR036388">
    <property type="entry name" value="WH-like_DNA-bd_sf"/>
</dbReference>
<reference evidence="8 9" key="1">
    <citation type="journal article" date="2019" name="Int. J. Syst. Evol. Microbiol.">
        <title>Methanofervidicoccus abyssi gen. nov., sp. nov., a hydrogenotrophic methanogen, isolated from a hydrothermal vent chimney in the Mid-Cayman Spreading Center, the Caribbean Sea.</title>
        <authorList>
            <person name="Sakai S."/>
            <person name="Takaki Y."/>
            <person name="Miyazaki M."/>
            <person name="Ogawara M."/>
            <person name="Yanagawa K."/>
            <person name="Miyazaki J."/>
            <person name="Takai K."/>
        </authorList>
    </citation>
    <scope>NUCLEOTIDE SEQUENCE [LARGE SCALE GENOMIC DNA]</scope>
    <source>
        <strain evidence="8 9">HHB</strain>
    </source>
</reference>
<dbReference type="Proteomes" id="UP000290527">
    <property type="component" value="Unassembled WGS sequence"/>
</dbReference>
<dbReference type="InterPro" id="IPR001497">
    <property type="entry name" value="MethylDNA_cys_MeTrfase_AS"/>
</dbReference>
<dbReference type="SUPFAM" id="SSF46767">
    <property type="entry name" value="Methylated DNA-protein cysteine methyltransferase, C-terminal domain"/>
    <property type="match status" value="1"/>
</dbReference>
<dbReference type="InterPro" id="IPR014048">
    <property type="entry name" value="MethylDNA_cys_MeTrfase_DNA-bd"/>
</dbReference>
<keyword evidence="2 8" id="KW-0489">Methyltransferase</keyword>
<evidence type="ECO:0000256" key="6">
    <source>
        <dbReference type="ARBA" id="ARBA00049348"/>
    </source>
</evidence>
<evidence type="ECO:0000259" key="7">
    <source>
        <dbReference type="Pfam" id="PF01035"/>
    </source>
</evidence>
<dbReference type="PANTHER" id="PTHR10815">
    <property type="entry name" value="METHYLATED-DNA--PROTEIN-CYSTEINE METHYLTRANSFERASE"/>
    <property type="match status" value="1"/>
</dbReference>
<dbReference type="GO" id="GO:0003908">
    <property type="term" value="F:methylated-DNA-[protein]-cysteine S-methyltransferase activity"/>
    <property type="evidence" value="ECO:0007669"/>
    <property type="project" value="UniProtKB-EC"/>
</dbReference>
<keyword evidence="3 8" id="KW-0808">Transferase</keyword>
<evidence type="ECO:0000256" key="3">
    <source>
        <dbReference type="ARBA" id="ARBA00022679"/>
    </source>
</evidence>
<comment type="catalytic activity">
    <reaction evidence="1">
        <text>a 4-O-methyl-thymidine in DNA + L-cysteinyl-[protein] = a thymidine in DNA + S-methyl-L-cysteinyl-[protein]</text>
        <dbReference type="Rhea" id="RHEA:53428"/>
        <dbReference type="Rhea" id="RHEA-COMP:10131"/>
        <dbReference type="Rhea" id="RHEA-COMP:10132"/>
        <dbReference type="Rhea" id="RHEA-COMP:13555"/>
        <dbReference type="Rhea" id="RHEA-COMP:13556"/>
        <dbReference type="ChEBI" id="CHEBI:29950"/>
        <dbReference type="ChEBI" id="CHEBI:82612"/>
        <dbReference type="ChEBI" id="CHEBI:137386"/>
        <dbReference type="ChEBI" id="CHEBI:137387"/>
        <dbReference type="EC" id="2.1.1.63"/>
    </reaction>
</comment>
<dbReference type="CDD" id="cd06445">
    <property type="entry name" value="ATase"/>
    <property type="match status" value="1"/>
</dbReference>
<keyword evidence="4" id="KW-0227">DNA damage</keyword>
<name>A0A401HRS9_9EURY</name>
<feature type="domain" description="Methylated-DNA-[protein]-cysteine S-methyltransferase DNA binding" evidence="7">
    <location>
        <begin position="7"/>
        <end position="84"/>
    </location>
</feature>
<evidence type="ECO:0000256" key="4">
    <source>
        <dbReference type="ARBA" id="ARBA00022763"/>
    </source>
</evidence>
<dbReference type="GO" id="GO:0032259">
    <property type="term" value="P:methylation"/>
    <property type="evidence" value="ECO:0007669"/>
    <property type="project" value="UniProtKB-KW"/>
</dbReference>
<dbReference type="EMBL" id="BFAX01000004">
    <property type="protein sequence ID" value="GBF36902.1"/>
    <property type="molecule type" value="Genomic_DNA"/>
</dbReference>
<protein>
    <submittedName>
        <fullName evidence="8">Methylated-DNA-[protein]-cysteine S-methyltransferase</fullName>
        <ecNumber evidence="8">2.1.1.63</ecNumber>
    </submittedName>
</protein>
<dbReference type="NCBIfam" id="TIGR00589">
    <property type="entry name" value="ogt"/>
    <property type="match status" value="1"/>
</dbReference>
<evidence type="ECO:0000256" key="2">
    <source>
        <dbReference type="ARBA" id="ARBA00022603"/>
    </source>
</evidence>